<comment type="similarity">
    <text evidence="1">Belongs to the transglycosylase family. Rpf subfamily.</text>
</comment>
<evidence type="ECO:0000256" key="3">
    <source>
        <dbReference type="ARBA" id="ARBA00022801"/>
    </source>
</evidence>
<feature type="domain" description="G5" evidence="5">
    <location>
        <begin position="477"/>
        <end position="557"/>
    </location>
</feature>
<dbReference type="PANTHER" id="PTHR39160:SF4">
    <property type="entry name" value="RESUSCITATION-PROMOTING FACTOR RPFB"/>
    <property type="match status" value="1"/>
</dbReference>
<dbReference type="Pfam" id="PF03990">
    <property type="entry name" value="DUF348"/>
    <property type="match status" value="3"/>
</dbReference>
<feature type="compositionally biased region" description="Basic and acidic residues" evidence="4">
    <location>
        <begin position="213"/>
        <end position="223"/>
    </location>
</feature>
<gene>
    <name evidence="6" type="ORF">GCM10010347_48160</name>
</gene>
<dbReference type="InterPro" id="IPR011098">
    <property type="entry name" value="G5_dom"/>
</dbReference>
<dbReference type="SUPFAM" id="SSF53955">
    <property type="entry name" value="Lysozyme-like"/>
    <property type="match status" value="1"/>
</dbReference>
<evidence type="ECO:0000259" key="5">
    <source>
        <dbReference type="PROSITE" id="PS51109"/>
    </source>
</evidence>
<dbReference type="PANTHER" id="PTHR39160">
    <property type="entry name" value="CELL WALL-BINDING PROTEIN YOCH"/>
    <property type="match status" value="1"/>
</dbReference>
<evidence type="ECO:0000256" key="4">
    <source>
        <dbReference type="SAM" id="MobiDB-lite"/>
    </source>
</evidence>
<comment type="caution">
    <text evidence="6">The sequence shown here is derived from an EMBL/GenBank/DDBJ whole genome shotgun (WGS) entry which is preliminary data.</text>
</comment>
<dbReference type="RefSeq" id="WP_190186306.1">
    <property type="nucleotide sequence ID" value="NZ_BMVP01000011.1"/>
</dbReference>
<evidence type="ECO:0000256" key="1">
    <source>
        <dbReference type="ARBA" id="ARBA00010830"/>
    </source>
</evidence>
<evidence type="ECO:0000313" key="6">
    <source>
        <dbReference type="EMBL" id="GHB72245.1"/>
    </source>
</evidence>
<dbReference type="Pfam" id="PF07501">
    <property type="entry name" value="G5"/>
    <property type="match status" value="1"/>
</dbReference>
<dbReference type="EMBL" id="BMVP01000011">
    <property type="protein sequence ID" value="GHB72245.1"/>
    <property type="molecule type" value="Genomic_DNA"/>
</dbReference>
<evidence type="ECO:0000256" key="2">
    <source>
        <dbReference type="ARBA" id="ARBA00022729"/>
    </source>
</evidence>
<feature type="compositionally biased region" description="Basic and acidic residues" evidence="4">
    <location>
        <begin position="180"/>
        <end position="193"/>
    </location>
</feature>
<reference evidence="7" key="1">
    <citation type="journal article" date="2019" name="Int. J. Syst. Evol. Microbiol.">
        <title>The Global Catalogue of Microorganisms (GCM) 10K type strain sequencing project: providing services to taxonomists for standard genome sequencing and annotation.</title>
        <authorList>
            <consortium name="The Broad Institute Genomics Platform"/>
            <consortium name="The Broad Institute Genome Sequencing Center for Infectious Disease"/>
            <person name="Wu L."/>
            <person name="Ma J."/>
        </authorList>
    </citation>
    <scope>NUCLEOTIDE SEQUENCE [LARGE SCALE GENOMIC DNA]</scope>
    <source>
        <strain evidence="7">JCM 4738</strain>
    </source>
</reference>
<dbReference type="CDD" id="cd13925">
    <property type="entry name" value="RPF"/>
    <property type="match status" value="1"/>
</dbReference>
<sequence length="644" mass="68120">MSETQGSGGRAAQTAEPRPAGARDEWDTAAAAWPRGADGPAPSWTSPALWPPPTRPPHPGGPGEAPYDGPYEARYGGHGDSPYGGHRVGGPYDGQGEGRAGDPYGGHRVGGPYDGQGEGRAGDPYGGHRVGGPYDGQGEGRAGDPYGSLREDRDGGPYDGRLETPPGDPYDSPLRSLLAPREEPGHPTPRDPDPAVPAPRPARRRKGRGRPAAPHEDPSRTPAEEPAGPGRRRRPEAAGATAWPPAETGPGRRRRSENPPPAPAATGTGRRRAAPATATAGPDHWRRIVPQALVVAFLAGGTTAFVAADKTVRLTVDGVPRTLHTFADGVDELLAAEDLGVGPHDLVAPGRDTALEDGEEVVVRYGRPLHLTLDGAPRQVWTTARTVEGALHQIGVRAEGAYLSAAPATAVPRAGLTLTVRTERGVTFMADGHETTIRTNAATVREALGQAGITLRGQDTTSVPPDSFPRDGQTVTVLRITGIHEVREERIPFETERAEDDSLFAGTELVERAGRPGARRVTYSLRTVNGVREKPRRISDEVIREPVTQLVKVGTKPLPTSVAGADGLDWDALAQCESGGRPSATDASGTYGGLYQFDVSTWQSLGGSGRPQDAPGAEQTYRAKKLYVQRGATPWPHCGRRLYR</sequence>
<protein>
    <recommendedName>
        <fullName evidence="5">G5 domain-containing protein</fullName>
    </recommendedName>
</protein>
<keyword evidence="3" id="KW-0378">Hydrolase</keyword>
<dbReference type="Pfam" id="PF06737">
    <property type="entry name" value="Transglycosylas"/>
    <property type="match status" value="1"/>
</dbReference>
<keyword evidence="2" id="KW-0732">Signal</keyword>
<dbReference type="InterPro" id="IPR051933">
    <property type="entry name" value="Resuscitation_pf_RpfB"/>
</dbReference>
<feature type="region of interest" description="Disordered" evidence="4">
    <location>
        <begin position="1"/>
        <end position="283"/>
    </location>
</feature>
<evidence type="ECO:0000313" key="7">
    <source>
        <dbReference type="Proteomes" id="UP000642673"/>
    </source>
</evidence>
<name>A0ABQ3EXQ4_9ACTN</name>
<proteinExistence type="inferred from homology"/>
<dbReference type="Gene3D" id="1.10.530.10">
    <property type="match status" value="1"/>
</dbReference>
<accession>A0ABQ3EXQ4</accession>
<feature type="compositionally biased region" description="Pro residues" evidence="4">
    <location>
        <begin position="49"/>
        <end position="60"/>
    </location>
</feature>
<dbReference type="InterPro" id="IPR023346">
    <property type="entry name" value="Lysozyme-like_dom_sf"/>
</dbReference>
<dbReference type="Gene3D" id="2.20.230.10">
    <property type="entry name" value="Resuscitation-promoting factor rpfb"/>
    <property type="match status" value="1"/>
</dbReference>
<feature type="compositionally biased region" description="Gly residues" evidence="4">
    <location>
        <begin position="86"/>
        <end position="140"/>
    </location>
</feature>
<dbReference type="PROSITE" id="PS51109">
    <property type="entry name" value="G5"/>
    <property type="match status" value="1"/>
</dbReference>
<feature type="compositionally biased region" description="Basic and acidic residues" evidence="4">
    <location>
        <begin position="149"/>
        <end position="162"/>
    </location>
</feature>
<keyword evidence="7" id="KW-1185">Reference proteome</keyword>
<feature type="compositionally biased region" description="Low complexity" evidence="4">
    <location>
        <begin position="264"/>
        <end position="282"/>
    </location>
</feature>
<dbReference type="InterPro" id="IPR007137">
    <property type="entry name" value="DUF348"/>
</dbReference>
<dbReference type="Proteomes" id="UP000642673">
    <property type="component" value="Unassembled WGS sequence"/>
</dbReference>
<dbReference type="SMART" id="SM01208">
    <property type="entry name" value="G5"/>
    <property type="match status" value="1"/>
</dbReference>
<organism evidence="6 7">
    <name type="scientific">Streptomyces cirratus</name>
    <dbReference type="NCBI Taxonomy" id="68187"/>
    <lineage>
        <taxon>Bacteria</taxon>
        <taxon>Bacillati</taxon>
        <taxon>Actinomycetota</taxon>
        <taxon>Actinomycetes</taxon>
        <taxon>Kitasatosporales</taxon>
        <taxon>Streptomycetaceae</taxon>
        <taxon>Streptomyces</taxon>
    </lineage>
</organism>
<dbReference type="InterPro" id="IPR010618">
    <property type="entry name" value="RPF"/>
</dbReference>